<comment type="caution">
    <text evidence="1">The sequence shown here is derived from an EMBL/GenBank/DDBJ whole genome shotgun (WGS) entry which is preliminary data.</text>
</comment>
<evidence type="ECO:0000313" key="2">
    <source>
        <dbReference type="Proteomes" id="UP000193498"/>
    </source>
</evidence>
<keyword evidence="2" id="KW-1185">Reference proteome</keyword>
<dbReference type="Proteomes" id="UP000193498">
    <property type="component" value="Unassembled WGS sequence"/>
</dbReference>
<reference evidence="1 2" key="1">
    <citation type="submission" date="2016-07" db="EMBL/GenBank/DDBJ databases">
        <title>Pervasive Adenine N6-methylation of Active Genes in Fungi.</title>
        <authorList>
            <consortium name="DOE Joint Genome Institute"/>
            <person name="Mondo S.J."/>
            <person name="Dannebaum R.O."/>
            <person name="Kuo R.C."/>
            <person name="Labutti K."/>
            <person name="Haridas S."/>
            <person name="Kuo A."/>
            <person name="Salamov A."/>
            <person name="Ahrendt S.R."/>
            <person name="Lipzen A."/>
            <person name="Sullivan W."/>
            <person name="Andreopoulos W.B."/>
            <person name="Clum A."/>
            <person name="Lindquist E."/>
            <person name="Daum C."/>
            <person name="Ramamoorthy G.K."/>
            <person name="Gryganskyi A."/>
            <person name="Culley D."/>
            <person name="Magnuson J.K."/>
            <person name="James T.Y."/>
            <person name="O'Malley M.A."/>
            <person name="Stajich J.E."/>
            <person name="Spatafora J.W."/>
            <person name="Visel A."/>
            <person name="Grigoriev I.V."/>
        </authorList>
    </citation>
    <scope>NUCLEOTIDE SEQUENCE [LARGE SCALE GENOMIC DNA]</scope>
    <source>
        <strain evidence="1 2">CBS 931.73</strain>
    </source>
</reference>
<dbReference type="InParanoid" id="A0A1Y1YUP4"/>
<name>A0A1Y1YUP4_9FUNG</name>
<sequence length="177" mass="20758">MFNFNKLIARSLSLKSRRHARERCSYCQEPHSLIQCDIAICDLENILWRNSTSRYEDQTLNLTAEKEFEMEVAKFSGKRKDETIEDIPNRKCKNQTCQTKQRCPHCQGSHRRTECELAIQELERILNQLDSHGLEGQSVLLTSQKEFEMDMAQIAASTHKLWYRRFENQDFATSPLA</sequence>
<protein>
    <submittedName>
        <fullName evidence="1">Uncharacterized protein</fullName>
    </submittedName>
</protein>
<dbReference type="EMBL" id="MCFE01000066">
    <property type="protein sequence ID" value="ORY01699.1"/>
    <property type="molecule type" value="Genomic_DNA"/>
</dbReference>
<proteinExistence type="predicted"/>
<organism evidence="1 2">
    <name type="scientific">Basidiobolus meristosporus CBS 931.73</name>
    <dbReference type="NCBI Taxonomy" id="1314790"/>
    <lineage>
        <taxon>Eukaryota</taxon>
        <taxon>Fungi</taxon>
        <taxon>Fungi incertae sedis</taxon>
        <taxon>Zoopagomycota</taxon>
        <taxon>Entomophthoromycotina</taxon>
        <taxon>Basidiobolomycetes</taxon>
        <taxon>Basidiobolales</taxon>
        <taxon>Basidiobolaceae</taxon>
        <taxon>Basidiobolus</taxon>
    </lineage>
</organism>
<evidence type="ECO:0000313" key="1">
    <source>
        <dbReference type="EMBL" id="ORY01699.1"/>
    </source>
</evidence>
<dbReference type="AlphaFoldDB" id="A0A1Y1YUP4"/>
<accession>A0A1Y1YUP4</accession>
<gene>
    <name evidence="1" type="ORF">K493DRAFT_347119</name>
</gene>